<reference evidence="1" key="2">
    <citation type="submission" date="2023-05" db="EMBL/GenBank/DDBJ databases">
        <authorList>
            <person name="Schelkunov M.I."/>
        </authorList>
    </citation>
    <scope>NUCLEOTIDE SEQUENCE</scope>
    <source>
        <strain evidence="1">Hsosn_3</strain>
        <tissue evidence="1">Leaf</tissue>
    </source>
</reference>
<dbReference type="Proteomes" id="UP001237642">
    <property type="component" value="Unassembled WGS sequence"/>
</dbReference>
<gene>
    <name evidence="1" type="ORF">POM88_038783</name>
</gene>
<accession>A0AAD8HBQ2</accession>
<evidence type="ECO:0000313" key="1">
    <source>
        <dbReference type="EMBL" id="KAK1363222.1"/>
    </source>
</evidence>
<dbReference type="EMBL" id="JAUIZM010000009">
    <property type="protein sequence ID" value="KAK1363222.1"/>
    <property type="molecule type" value="Genomic_DNA"/>
</dbReference>
<sequence>MRQVKLIFIEVLKDRNMSEEMTFLLNMLMDSYPFSGNQSWKIKLLRKYPAMWDGKSRANFIVDFYYNWTSDSQKFKKLNKALLSVNYLIKLPGFQSGGWIKMIPSPSSFYEVLTFSNPQTELFPYVNPPAPQYLENEIRDTLRYSRAVLDHHIQTKGYGRPMEINYIELCISNLFQYFIVGLYMEQLNSFVTVLGAALLAAE</sequence>
<reference evidence="1" key="1">
    <citation type="submission" date="2023-02" db="EMBL/GenBank/DDBJ databases">
        <title>Genome of toxic invasive species Heracleum sosnowskyi carries increased number of genes despite the absence of recent whole-genome duplications.</title>
        <authorList>
            <person name="Schelkunov M."/>
            <person name="Shtratnikova V."/>
            <person name="Makarenko M."/>
            <person name="Klepikova A."/>
            <person name="Omelchenko D."/>
            <person name="Novikova G."/>
            <person name="Obukhova E."/>
            <person name="Bogdanov V."/>
            <person name="Penin A."/>
            <person name="Logacheva M."/>
        </authorList>
    </citation>
    <scope>NUCLEOTIDE SEQUENCE</scope>
    <source>
        <strain evidence="1">Hsosn_3</strain>
        <tissue evidence="1">Leaf</tissue>
    </source>
</reference>
<comment type="caution">
    <text evidence="1">The sequence shown here is derived from an EMBL/GenBank/DDBJ whole genome shotgun (WGS) entry which is preliminary data.</text>
</comment>
<proteinExistence type="predicted"/>
<evidence type="ECO:0000313" key="2">
    <source>
        <dbReference type="Proteomes" id="UP001237642"/>
    </source>
</evidence>
<dbReference type="AlphaFoldDB" id="A0AAD8HBQ2"/>
<keyword evidence="2" id="KW-1185">Reference proteome</keyword>
<protein>
    <submittedName>
        <fullName evidence="1">Uncharacterized protein</fullName>
    </submittedName>
</protein>
<organism evidence="1 2">
    <name type="scientific">Heracleum sosnowskyi</name>
    <dbReference type="NCBI Taxonomy" id="360622"/>
    <lineage>
        <taxon>Eukaryota</taxon>
        <taxon>Viridiplantae</taxon>
        <taxon>Streptophyta</taxon>
        <taxon>Embryophyta</taxon>
        <taxon>Tracheophyta</taxon>
        <taxon>Spermatophyta</taxon>
        <taxon>Magnoliopsida</taxon>
        <taxon>eudicotyledons</taxon>
        <taxon>Gunneridae</taxon>
        <taxon>Pentapetalae</taxon>
        <taxon>asterids</taxon>
        <taxon>campanulids</taxon>
        <taxon>Apiales</taxon>
        <taxon>Apiaceae</taxon>
        <taxon>Apioideae</taxon>
        <taxon>apioid superclade</taxon>
        <taxon>Tordylieae</taxon>
        <taxon>Tordyliinae</taxon>
        <taxon>Heracleum</taxon>
    </lineage>
</organism>
<name>A0AAD8HBQ2_9APIA</name>